<reference evidence="2 3" key="1">
    <citation type="submission" date="2016-05" db="EMBL/GenBank/DDBJ databases">
        <title>Draft Genome Sequence of Algibacter sp. Strain SK-16 Isolated from the Surface Water of Aburatsubo Inlet.</title>
        <authorList>
            <person name="Wong S.-K."/>
            <person name="Yoshizawa S."/>
            <person name="Nakajima Y."/>
            <person name="Ogura Y."/>
            <person name="Tetsuya H."/>
            <person name="Hamasaki K."/>
        </authorList>
    </citation>
    <scope>NUCLEOTIDE SEQUENCE [LARGE SCALE GENOMIC DNA]</scope>
    <source>
        <strain evidence="2 3">SK-16</strain>
    </source>
</reference>
<dbReference type="GO" id="GO:0033194">
    <property type="term" value="P:response to hydroperoxide"/>
    <property type="evidence" value="ECO:0007669"/>
    <property type="project" value="TreeGrafter"/>
</dbReference>
<dbReference type="Proteomes" id="UP000095713">
    <property type="component" value="Unassembled WGS sequence"/>
</dbReference>
<dbReference type="PANTHER" id="PTHR30283:SF4">
    <property type="entry name" value="PEROXIDE STRESS RESISTANCE PROTEIN YAAA"/>
    <property type="match status" value="1"/>
</dbReference>
<keyword evidence="3" id="KW-1185">Reference proteome</keyword>
<evidence type="ECO:0000256" key="1">
    <source>
        <dbReference type="HAMAP-Rule" id="MF_00652"/>
    </source>
</evidence>
<organism evidence="2 3">
    <name type="scientific">Flavivirga aquatica</name>
    <dbReference type="NCBI Taxonomy" id="1849968"/>
    <lineage>
        <taxon>Bacteria</taxon>
        <taxon>Pseudomonadati</taxon>
        <taxon>Bacteroidota</taxon>
        <taxon>Flavobacteriia</taxon>
        <taxon>Flavobacteriales</taxon>
        <taxon>Flavobacteriaceae</taxon>
        <taxon>Flavivirga</taxon>
    </lineage>
</organism>
<dbReference type="RefSeq" id="WP_069831749.1">
    <property type="nucleotide sequence ID" value="NZ_MDJD01000054.1"/>
</dbReference>
<dbReference type="NCBIfam" id="NF002542">
    <property type="entry name" value="PRK02101.1-3"/>
    <property type="match status" value="1"/>
</dbReference>
<gene>
    <name evidence="2" type="ORF">A8C32_07770</name>
</gene>
<dbReference type="STRING" id="1849968.A8C32_07770"/>
<dbReference type="EMBL" id="MDJD01000054">
    <property type="protein sequence ID" value="OEJ99066.1"/>
    <property type="molecule type" value="Genomic_DNA"/>
</dbReference>
<accession>A0A1E5SJ38</accession>
<name>A0A1E5SJ38_9FLAO</name>
<proteinExistence type="inferred from homology"/>
<dbReference type="Pfam" id="PF03883">
    <property type="entry name" value="H2O2_YaaD"/>
    <property type="match status" value="1"/>
</dbReference>
<protein>
    <recommendedName>
        <fullName evidence="1">UPF0246 protein A8C32_07770</fullName>
    </recommendedName>
</protein>
<sequence length="252" mass="28956">MKLVISPAKSLDFESELPTELNTKAQFLKQSERLNKLLKKKSAKSLSKLMNISDALGQLNYERNLQWELPFSRENARPAVYSFSGDVYRGLDAYSIPEEKIEILQNTVRILSGLYGLLKPIDLIQPYRLEMGTKLPVGVNKNLYEFWKQKITNALNEELEDDELFLNLASNEYFKAVDVKALKVPVVTANFKDLKNGEYKIISFFAKEARGLMARYVIDKDAKTIDDLKGFNYGGYNFSESMSYKDELTFIR</sequence>
<dbReference type="HAMAP" id="MF_00652">
    <property type="entry name" value="UPF0246"/>
    <property type="match status" value="1"/>
</dbReference>
<evidence type="ECO:0000313" key="3">
    <source>
        <dbReference type="Proteomes" id="UP000095713"/>
    </source>
</evidence>
<dbReference type="GO" id="GO:0005829">
    <property type="term" value="C:cytosol"/>
    <property type="evidence" value="ECO:0007669"/>
    <property type="project" value="TreeGrafter"/>
</dbReference>
<comment type="similarity">
    <text evidence="1">Belongs to the UPF0246 family.</text>
</comment>
<dbReference type="OrthoDB" id="9777133at2"/>
<comment type="caution">
    <text evidence="2">The sequence shown here is derived from an EMBL/GenBank/DDBJ whole genome shotgun (WGS) entry which is preliminary data.</text>
</comment>
<dbReference type="PANTHER" id="PTHR30283">
    <property type="entry name" value="PEROXIDE STRESS RESPONSE PROTEIN YAAA"/>
    <property type="match status" value="1"/>
</dbReference>
<dbReference type="AlphaFoldDB" id="A0A1E5SJ38"/>
<evidence type="ECO:0000313" key="2">
    <source>
        <dbReference type="EMBL" id="OEJ99066.1"/>
    </source>
</evidence>
<dbReference type="InterPro" id="IPR005583">
    <property type="entry name" value="YaaA"/>
</dbReference>